<dbReference type="InterPro" id="IPR013815">
    <property type="entry name" value="ATP_grasp_subdomain_1"/>
</dbReference>
<dbReference type="InterPro" id="IPR016181">
    <property type="entry name" value="Acyl_CoA_acyltransferase"/>
</dbReference>
<dbReference type="Gene3D" id="3.40.630.30">
    <property type="match status" value="1"/>
</dbReference>
<dbReference type="InterPro" id="IPR051538">
    <property type="entry name" value="Acyl-CoA_Synth/Transferase"/>
</dbReference>
<evidence type="ECO:0000313" key="8">
    <source>
        <dbReference type="Proteomes" id="UP000809349"/>
    </source>
</evidence>
<dbReference type="InterPro" id="IPR016102">
    <property type="entry name" value="Succinyl-CoA_synth-like"/>
</dbReference>
<dbReference type="Pfam" id="PF00583">
    <property type="entry name" value="Acetyltransf_1"/>
    <property type="match status" value="1"/>
</dbReference>
<keyword evidence="2 4" id="KW-0547">Nucleotide-binding</keyword>
<evidence type="ECO:0000256" key="1">
    <source>
        <dbReference type="ARBA" id="ARBA00022598"/>
    </source>
</evidence>
<name>A0ABS7SMJ1_9BURK</name>
<dbReference type="InterPro" id="IPR032875">
    <property type="entry name" value="Succ_CoA_lig_flav_dom"/>
</dbReference>
<dbReference type="InterPro" id="IPR000182">
    <property type="entry name" value="GNAT_dom"/>
</dbReference>
<gene>
    <name evidence="7" type="ORF">I4X03_009025</name>
</gene>
<dbReference type="InterPro" id="IPR036291">
    <property type="entry name" value="NAD(P)-bd_dom_sf"/>
</dbReference>
<reference evidence="7 8" key="1">
    <citation type="submission" date="2021-08" db="EMBL/GenBank/DDBJ databases">
        <title>Massilia sp. R798.</title>
        <authorList>
            <person name="Baek J.H."/>
            <person name="Jung H.S."/>
            <person name="Kim K.R."/>
            <person name="Jeon C.O."/>
        </authorList>
    </citation>
    <scope>NUCLEOTIDE SEQUENCE [LARGE SCALE GENOMIC DNA]</scope>
    <source>
        <strain evidence="7 8">R798</strain>
    </source>
</reference>
<dbReference type="GO" id="GO:0016874">
    <property type="term" value="F:ligase activity"/>
    <property type="evidence" value="ECO:0007669"/>
    <property type="project" value="UniProtKB-KW"/>
</dbReference>
<dbReference type="CDD" id="cd04301">
    <property type="entry name" value="NAT_SF"/>
    <property type="match status" value="1"/>
</dbReference>
<keyword evidence="3 4" id="KW-0067">ATP-binding</keyword>
<dbReference type="SUPFAM" id="SSF56059">
    <property type="entry name" value="Glutathione synthetase ATP-binding domain-like"/>
    <property type="match status" value="1"/>
</dbReference>
<dbReference type="InterPro" id="IPR043938">
    <property type="entry name" value="Ligase_CoA_dom"/>
</dbReference>
<organism evidence="7 8">
    <name type="scientific">Massilia soli</name>
    <dbReference type="NCBI Taxonomy" id="2792854"/>
    <lineage>
        <taxon>Bacteria</taxon>
        <taxon>Pseudomonadati</taxon>
        <taxon>Pseudomonadota</taxon>
        <taxon>Betaproteobacteria</taxon>
        <taxon>Burkholderiales</taxon>
        <taxon>Oxalobacteraceae</taxon>
        <taxon>Telluria group</taxon>
        <taxon>Massilia</taxon>
    </lineage>
</organism>
<dbReference type="Pfam" id="PF13549">
    <property type="entry name" value="ATP-grasp_5"/>
    <property type="match status" value="1"/>
</dbReference>
<accession>A0ABS7SMJ1</accession>
<proteinExistence type="predicted"/>
<evidence type="ECO:0000259" key="5">
    <source>
        <dbReference type="PROSITE" id="PS50975"/>
    </source>
</evidence>
<dbReference type="RefSeq" id="WP_223467888.1">
    <property type="nucleotide sequence ID" value="NZ_JAFBIL020000003.1"/>
</dbReference>
<feature type="domain" description="ATP-grasp" evidence="5">
    <location>
        <begin position="499"/>
        <end position="535"/>
    </location>
</feature>
<evidence type="ECO:0000256" key="3">
    <source>
        <dbReference type="ARBA" id="ARBA00022840"/>
    </source>
</evidence>
<dbReference type="SMART" id="SM00881">
    <property type="entry name" value="CoA_binding"/>
    <property type="match status" value="1"/>
</dbReference>
<dbReference type="PANTHER" id="PTHR43334">
    <property type="entry name" value="ACETATE--COA LIGASE [ADP-FORMING]"/>
    <property type="match status" value="1"/>
</dbReference>
<dbReference type="SUPFAM" id="SSF51735">
    <property type="entry name" value="NAD(P)-binding Rossmann-fold domains"/>
    <property type="match status" value="1"/>
</dbReference>
<dbReference type="EMBL" id="JAFBIL020000003">
    <property type="protein sequence ID" value="MBZ2207400.1"/>
    <property type="molecule type" value="Genomic_DNA"/>
</dbReference>
<comment type="caution">
    <text evidence="7">The sequence shown here is derived from an EMBL/GenBank/DDBJ whole genome shotgun (WGS) entry which is preliminary data.</text>
</comment>
<dbReference type="Gene3D" id="3.40.50.261">
    <property type="entry name" value="Succinyl-CoA synthetase domains"/>
    <property type="match status" value="2"/>
</dbReference>
<evidence type="ECO:0000256" key="2">
    <source>
        <dbReference type="ARBA" id="ARBA00022741"/>
    </source>
</evidence>
<dbReference type="PANTHER" id="PTHR43334:SF1">
    <property type="entry name" value="3-HYDROXYPROPIONATE--COA LIGASE [ADP-FORMING]"/>
    <property type="match status" value="1"/>
</dbReference>
<dbReference type="Pfam" id="PF13607">
    <property type="entry name" value="Succ_CoA_lig"/>
    <property type="match status" value="1"/>
</dbReference>
<protein>
    <submittedName>
        <fullName evidence="7">Bifunctional acetate--CoA ligase family protein/GNAT family N-acetyltransferase</fullName>
    </submittedName>
</protein>
<dbReference type="Pfam" id="PF19045">
    <property type="entry name" value="Ligase_CoA_2"/>
    <property type="match status" value="1"/>
</dbReference>
<dbReference type="Pfam" id="PF13380">
    <property type="entry name" value="CoA_binding_2"/>
    <property type="match status" value="1"/>
</dbReference>
<feature type="domain" description="N-acetyltransferase" evidence="6">
    <location>
        <begin position="739"/>
        <end position="895"/>
    </location>
</feature>
<dbReference type="PROSITE" id="PS51186">
    <property type="entry name" value="GNAT"/>
    <property type="match status" value="1"/>
</dbReference>
<evidence type="ECO:0000313" key="7">
    <source>
        <dbReference type="EMBL" id="MBZ2207400.1"/>
    </source>
</evidence>
<sequence>MSVRNLEHLFAPRSVAVIGASLTPRSVGATVLRNVLAAGFKGPVYPVNPKYDTLCGLRTYPDAAALPEAPDLAIICTPAATVPRIVRQLGEAGTRAAIILSAGLDDDKQRDAHGRTLKQAALDAARPYVLRLLGPNCVGLLVPGIGLNASFAHADALPGRIAFVSQSGGMVTAVLDWARSRGIGFSKFISLGESADVDFGDLLDYLASDADTSAILLYMEDVRHARKFMSAARAAARSKPVLVLKAGRMPEGARAAASHTGALAGADDVYDAAIRRAGMLRVLTTEDMFSAVETLAHARTRGGDRLAIMTNGGGPGVMAADALGAAGGTLPALSAATLASLDAVLPPTWSRANPVDIIGDAPVQRYLDTLRVLLADPDNDAVLFIHAPTAIVPSAEIARAVAPMAKGASRNVLGCWLGGDAVAEARRIFSAEGIPSYDTPEEAVNAFMQIAQYRRNQDLLMQVPPALRVNDEGGRAIAAGVVRAVLAEGRTILTEPEAKRVLDAYGIPVVQTRTAADVEAAVKEAEAIGYPVAVKILSPDITHKSDVGGVALDLDSGEAVRSAATRMLHRLAELKPGARLDGLTVQSMARRPQAHELIVGVATDPVFGPVILFGQGGVAVEVTADHAVGLPPLNAVLARDMVSRTRVARLLAGYRNRPPADIDAIVRVLMQVSQLAADIPELAELDINPLLADSDGVIALDARIRVALADQSASSLDRLAIRPYPAELEEQVAWNGETLTLRPIRPEDGPAHLEFFGALTPDDVRYRMFVRVRELQPSQLARFTQIDYDREMAFIATRPLPGGGEQTIGVARVVADPDNIQAEFAVTVRSDLKGHGLGRVLMEKLIAYCRARGTREIVGEALPQNTRVIKLVRKLGFAVTPNPAEDSVHLSLPLD</sequence>
<keyword evidence="1 7" id="KW-0436">Ligase</keyword>
<dbReference type="Gene3D" id="3.30.1490.20">
    <property type="entry name" value="ATP-grasp fold, A domain"/>
    <property type="match status" value="1"/>
</dbReference>
<dbReference type="Gene3D" id="3.30.470.20">
    <property type="entry name" value="ATP-grasp fold, B domain"/>
    <property type="match status" value="1"/>
</dbReference>
<evidence type="ECO:0000256" key="4">
    <source>
        <dbReference type="PROSITE-ProRule" id="PRU00409"/>
    </source>
</evidence>
<evidence type="ECO:0000259" key="6">
    <source>
        <dbReference type="PROSITE" id="PS51186"/>
    </source>
</evidence>
<dbReference type="PROSITE" id="PS50975">
    <property type="entry name" value="ATP_GRASP"/>
    <property type="match status" value="1"/>
</dbReference>
<dbReference type="InterPro" id="IPR011761">
    <property type="entry name" value="ATP-grasp"/>
</dbReference>
<dbReference type="InterPro" id="IPR003781">
    <property type="entry name" value="CoA-bd"/>
</dbReference>
<dbReference type="Gene3D" id="3.40.50.720">
    <property type="entry name" value="NAD(P)-binding Rossmann-like Domain"/>
    <property type="match status" value="1"/>
</dbReference>
<dbReference type="SUPFAM" id="SSF55729">
    <property type="entry name" value="Acyl-CoA N-acyltransferases (Nat)"/>
    <property type="match status" value="1"/>
</dbReference>
<dbReference type="Proteomes" id="UP000809349">
    <property type="component" value="Unassembled WGS sequence"/>
</dbReference>
<dbReference type="SUPFAM" id="SSF52210">
    <property type="entry name" value="Succinyl-CoA synthetase domains"/>
    <property type="match status" value="2"/>
</dbReference>
<keyword evidence="8" id="KW-1185">Reference proteome</keyword>